<protein>
    <submittedName>
        <fullName evidence="2">Transglutaminase domain-containing protein</fullName>
    </submittedName>
</protein>
<dbReference type="EMBL" id="SACJ01000014">
    <property type="protein sequence ID" value="RVT71971.1"/>
    <property type="molecule type" value="Genomic_DNA"/>
</dbReference>
<proteinExistence type="predicted"/>
<evidence type="ECO:0000313" key="2">
    <source>
        <dbReference type="EMBL" id="RVT71971.1"/>
    </source>
</evidence>
<accession>A0A3S2UKD4</accession>
<sequence length="505" mass="58049">MLHSIKYLFLFFPLFLQAQHPVAVEAALKKAGTNRSELEKALQYSNKTGDSLKIKAMQFLIANMDIHSSSDYYWENVTGKKITYNELDYPDFEQAKTAFEAIKEKNPGLKPKPIIYKDIEVITADYLIQNMEKAFVAWHSSAIKNISFDDFCEYILPYRVSEEPLQNWRAVYADKFKWINEQIPSKGFKTVMYSLKDDYIFWFTNTWNAPRKEPLPRLGALQLLFRKEGPCPDLADLGVFTLRSQGIPAAVNVIPFWATSTGGHFMNSFFDNSMKVFNCDFGSKYFNENLEREPAKVLRMTYSKQPQTLASFEDKNNIPVGFLQQQNYIDVTKDYWGTTDVKCPLYTSTTASKIVFATTFNGLSWRPFWWGKVENGQTLFSSICKGTVLLPQYYSNGKFIPAGAPVIVGNKNEEPKVLLPDLTQTRDVVIAEKDGYLRFKLGVIYKLFYWNNGWKLIETRGVTSAVESMLFTKVPKNALLLFLASDSKGLERPFIIDDTNERTWF</sequence>
<keyword evidence="1" id="KW-0732">Signal</keyword>
<reference evidence="2 3" key="1">
    <citation type="submission" date="2019-01" db="EMBL/GenBank/DDBJ databases">
        <authorList>
            <person name="Chen W.-M."/>
        </authorList>
    </citation>
    <scope>NUCLEOTIDE SEQUENCE [LARGE SCALE GENOMIC DNA]</scope>
    <source>
        <strain evidence="2 3">BBQ-12</strain>
    </source>
</reference>
<dbReference type="OrthoDB" id="679512at2"/>
<dbReference type="Proteomes" id="UP000285211">
    <property type="component" value="Unassembled WGS sequence"/>
</dbReference>
<keyword evidence="3" id="KW-1185">Reference proteome</keyword>
<organism evidence="2 3">
    <name type="scientific">Flavobacterium sufflavum</name>
    <dbReference type="NCBI Taxonomy" id="1921138"/>
    <lineage>
        <taxon>Bacteria</taxon>
        <taxon>Pseudomonadati</taxon>
        <taxon>Bacteroidota</taxon>
        <taxon>Flavobacteriia</taxon>
        <taxon>Flavobacteriales</taxon>
        <taxon>Flavobacteriaceae</taxon>
        <taxon>Flavobacterium</taxon>
    </lineage>
</organism>
<dbReference type="AlphaFoldDB" id="A0A3S2UKD4"/>
<evidence type="ECO:0000313" key="3">
    <source>
        <dbReference type="Proteomes" id="UP000285211"/>
    </source>
</evidence>
<feature type="signal peptide" evidence="1">
    <location>
        <begin position="1"/>
        <end position="18"/>
    </location>
</feature>
<comment type="caution">
    <text evidence="2">The sequence shown here is derived from an EMBL/GenBank/DDBJ whole genome shotgun (WGS) entry which is preliminary data.</text>
</comment>
<dbReference type="RefSeq" id="WP_128197333.1">
    <property type="nucleotide sequence ID" value="NZ_SACJ01000014.1"/>
</dbReference>
<dbReference type="PANTHER" id="PTHR35532">
    <property type="entry name" value="SIMILAR TO POLYHYDROXYALKANOATE DEPOLYMERASE"/>
    <property type="match status" value="1"/>
</dbReference>
<feature type="chain" id="PRO_5018689620" evidence="1">
    <location>
        <begin position="19"/>
        <end position="505"/>
    </location>
</feature>
<dbReference type="PANTHER" id="PTHR35532:SF5">
    <property type="entry name" value="CARBOHYDRATE-BINDING DOMAIN-CONTAINING PROTEIN"/>
    <property type="match status" value="1"/>
</dbReference>
<evidence type="ECO:0000256" key="1">
    <source>
        <dbReference type="SAM" id="SignalP"/>
    </source>
</evidence>
<gene>
    <name evidence="2" type="ORF">EOD40_16250</name>
</gene>
<name>A0A3S2UKD4_9FLAO</name>